<evidence type="ECO:0000256" key="1">
    <source>
        <dbReference type="ARBA" id="ARBA00008791"/>
    </source>
</evidence>
<dbReference type="InterPro" id="IPR014729">
    <property type="entry name" value="Rossmann-like_a/b/a_fold"/>
</dbReference>
<evidence type="ECO:0000313" key="3">
    <source>
        <dbReference type="EMBL" id="GGP75772.1"/>
    </source>
</evidence>
<keyword evidence="4" id="KW-1185">Reference proteome</keyword>
<dbReference type="SUPFAM" id="SSF52402">
    <property type="entry name" value="Adenine nucleotide alpha hydrolases-like"/>
    <property type="match status" value="1"/>
</dbReference>
<feature type="domain" description="UspA" evidence="2">
    <location>
        <begin position="3"/>
        <end position="135"/>
    </location>
</feature>
<comment type="similarity">
    <text evidence="1">Belongs to the universal stress protein A family.</text>
</comment>
<dbReference type="InterPro" id="IPR006015">
    <property type="entry name" value="Universal_stress_UspA"/>
</dbReference>
<dbReference type="AlphaFoldDB" id="A0A918EGU0"/>
<proteinExistence type="inferred from homology"/>
<dbReference type="EMBL" id="BMRG01000015">
    <property type="protein sequence ID" value="GGP75772.1"/>
    <property type="molecule type" value="Genomic_DNA"/>
</dbReference>
<sequence length="159" mass="16576">MDRKIVVGVDGSTAGRTALGWAVEEARLRGCAVEAVLTWHADYGMVIDALATGVDRAALEQESRGVLREAVAGFADEVRSVLVEGDARDVLVRASRDAELLVVGNRGAGPVRGALLGSVSSYCVHHAHCPVVVIRQPKAPVEPAPAAEAKPVITPGPLL</sequence>
<gene>
    <name evidence="3" type="ORF">GCM10010185_56940</name>
</gene>
<comment type="caution">
    <text evidence="3">The sequence shown here is derived from an EMBL/GenBank/DDBJ whole genome shotgun (WGS) entry which is preliminary data.</text>
</comment>
<protein>
    <submittedName>
        <fullName evidence="3">Universal stress protein</fullName>
    </submittedName>
</protein>
<dbReference type="PANTHER" id="PTHR46553">
    <property type="entry name" value="ADENINE NUCLEOTIDE ALPHA HYDROLASES-LIKE SUPERFAMILY PROTEIN"/>
    <property type="match status" value="1"/>
</dbReference>
<organism evidence="3 4">
    <name type="scientific">Saccharothrix coeruleofusca</name>
    <dbReference type="NCBI Taxonomy" id="33919"/>
    <lineage>
        <taxon>Bacteria</taxon>
        <taxon>Bacillati</taxon>
        <taxon>Actinomycetota</taxon>
        <taxon>Actinomycetes</taxon>
        <taxon>Pseudonocardiales</taxon>
        <taxon>Pseudonocardiaceae</taxon>
        <taxon>Saccharothrix</taxon>
    </lineage>
</organism>
<dbReference type="InterPro" id="IPR006016">
    <property type="entry name" value="UspA"/>
</dbReference>
<accession>A0A918EGU0</accession>
<evidence type="ECO:0000313" key="4">
    <source>
        <dbReference type="Proteomes" id="UP000639606"/>
    </source>
</evidence>
<reference evidence="3" key="1">
    <citation type="journal article" date="2014" name="Int. J. Syst. Evol. Microbiol.">
        <title>Complete genome sequence of Corynebacterium casei LMG S-19264T (=DSM 44701T), isolated from a smear-ripened cheese.</title>
        <authorList>
            <consortium name="US DOE Joint Genome Institute (JGI-PGF)"/>
            <person name="Walter F."/>
            <person name="Albersmeier A."/>
            <person name="Kalinowski J."/>
            <person name="Ruckert C."/>
        </authorList>
    </citation>
    <scope>NUCLEOTIDE SEQUENCE</scope>
    <source>
        <strain evidence="3">JCM 3313</strain>
    </source>
</reference>
<evidence type="ECO:0000259" key="2">
    <source>
        <dbReference type="Pfam" id="PF00582"/>
    </source>
</evidence>
<reference evidence="3" key="2">
    <citation type="submission" date="2020-09" db="EMBL/GenBank/DDBJ databases">
        <authorList>
            <person name="Sun Q."/>
            <person name="Ohkuma M."/>
        </authorList>
    </citation>
    <scope>NUCLEOTIDE SEQUENCE</scope>
    <source>
        <strain evidence="3">JCM 3313</strain>
    </source>
</reference>
<dbReference type="Pfam" id="PF00582">
    <property type="entry name" value="Usp"/>
    <property type="match status" value="1"/>
</dbReference>
<dbReference type="Gene3D" id="3.40.50.620">
    <property type="entry name" value="HUPs"/>
    <property type="match status" value="1"/>
</dbReference>
<dbReference type="Proteomes" id="UP000639606">
    <property type="component" value="Unassembled WGS sequence"/>
</dbReference>
<dbReference type="PANTHER" id="PTHR46553:SF3">
    <property type="entry name" value="ADENINE NUCLEOTIDE ALPHA HYDROLASES-LIKE SUPERFAMILY PROTEIN"/>
    <property type="match status" value="1"/>
</dbReference>
<dbReference type="PRINTS" id="PR01438">
    <property type="entry name" value="UNVRSLSTRESS"/>
</dbReference>
<dbReference type="RefSeq" id="WP_189226390.1">
    <property type="nucleotide sequence ID" value="NZ_BMRG01000015.1"/>
</dbReference>
<name>A0A918EGU0_9PSEU</name>
<dbReference type="CDD" id="cd23659">
    <property type="entry name" value="USP_At3g01520-like"/>
    <property type="match status" value="1"/>
</dbReference>